<sequence length="612" mass="66611">MKTRDMFSVCGQWSFYLDTVDVDQKCVQAAGGHLSGRRRGHQMEKLTEEEIFQLDEENEETKGHFKMDIYLEPAKTPAAGDVVSDCLMTVRGQLAGHGAVIVSAGVLLTAAVLCLILLLVLRHVKTNTGEIFPLDSRSGDRSSQNLSLSPTAPHPMNTSTLSPPGKKPTFLTTCGGVLTDSWGTLSSPNHPGPYPPDSHCVWVIRVSPPLLLQIHVSSLAVEGPSPCLFDWLEVREETEKTSAVTRFCGSVAPPTLNTNSSSVLVAFHSDGSISGNGFTAQYHSILPGQKSCSREEFMCDGGRCLLPVSVCDGQPNCQDRSDEANCSQKHKECGGKITGEYGLLSSPNHPKPYPHQQLCTWQISVEDRQVIRLSFQNFSLETQDVCEFDYVEVYDGADVDANTVLGRFCGPALPPDLTSSGPVMTVLFVADEGVADSGFYASFRAMSLSERTCGPAEFACGSGECLHQDWLCDGWSDCADAADEHHCINSTYPPFTSSCEPIQVEMCRGLSYNLTSFPNIWLSISDQREAASILHEYRVLMGFGCFESFRRLVCGVFVPHCSAQSGVLQPCQSVCSSAEQQCSQTLTLLSLTWPFSCHLLPASHDPTECSLP</sequence>
<dbReference type="RefSeq" id="XP_042611433.1">
    <property type="nucleotide sequence ID" value="XM_042755499.1"/>
</dbReference>
<feature type="disulfide bond" evidence="6">
    <location>
        <begin position="460"/>
        <end position="478"/>
    </location>
</feature>
<dbReference type="PROSITE" id="PS50068">
    <property type="entry name" value="LDLRA_2"/>
    <property type="match status" value="2"/>
</dbReference>
<dbReference type="KEGG" id="ccar:109056691"/>
<feature type="disulfide bond" evidence="6">
    <location>
        <begin position="299"/>
        <end position="317"/>
    </location>
</feature>
<feature type="disulfide bond" evidence="6">
    <location>
        <begin position="453"/>
        <end position="465"/>
    </location>
</feature>
<dbReference type="CDD" id="cd00041">
    <property type="entry name" value="CUB"/>
    <property type="match status" value="2"/>
</dbReference>
<keyword evidence="3" id="KW-0677">Repeat</keyword>
<dbReference type="GO" id="GO:0005886">
    <property type="term" value="C:plasma membrane"/>
    <property type="evidence" value="ECO:0007669"/>
    <property type="project" value="UniProtKB-SubCell"/>
</dbReference>
<comment type="caution">
    <text evidence="5">Lacks conserved residue(s) required for the propagation of feature annotation.</text>
</comment>
<dbReference type="OrthoDB" id="9991628at2759"/>
<feature type="transmembrane region" description="Helical" evidence="8">
    <location>
        <begin position="98"/>
        <end position="121"/>
    </location>
</feature>
<dbReference type="SMART" id="SM00042">
    <property type="entry name" value="CUB"/>
    <property type="match status" value="2"/>
</dbReference>
<dbReference type="SMART" id="SM00192">
    <property type="entry name" value="LDLa"/>
    <property type="match status" value="2"/>
</dbReference>
<evidence type="ECO:0000256" key="7">
    <source>
        <dbReference type="SAM" id="MobiDB-lite"/>
    </source>
</evidence>
<reference evidence="11" key="1">
    <citation type="submission" date="2025-08" db="UniProtKB">
        <authorList>
            <consortium name="RefSeq"/>
        </authorList>
    </citation>
    <scope>IDENTIFICATION</scope>
    <source>
        <tissue evidence="11">Muscle</tissue>
    </source>
</reference>
<keyword evidence="8" id="KW-0472">Membrane</keyword>
<feature type="disulfide bond" evidence="6">
    <location>
        <begin position="311"/>
        <end position="326"/>
    </location>
</feature>
<dbReference type="GeneID" id="109056691"/>
<comment type="subcellular location">
    <subcellularLocation>
        <location evidence="1">Cell membrane</location>
        <topology evidence="1">Single-pass type II membrane protein</topology>
    </subcellularLocation>
</comment>
<evidence type="ECO:0000256" key="8">
    <source>
        <dbReference type="SAM" id="Phobius"/>
    </source>
</evidence>
<evidence type="ECO:0000256" key="4">
    <source>
        <dbReference type="ARBA" id="ARBA00023157"/>
    </source>
</evidence>
<dbReference type="InterPro" id="IPR000859">
    <property type="entry name" value="CUB_dom"/>
</dbReference>
<dbReference type="FunFam" id="4.10.400.10:FF:000113">
    <property type="entry name" value="Low-density lipoprotein receptor-related protein 8"/>
    <property type="match status" value="1"/>
</dbReference>
<evidence type="ECO:0000259" key="9">
    <source>
        <dbReference type="PROSITE" id="PS01180"/>
    </source>
</evidence>
<feature type="domain" description="FZ" evidence="10">
    <location>
        <begin position="494"/>
        <end position="612"/>
    </location>
</feature>
<dbReference type="PANTHER" id="PTHR24251">
    <property type="entry name" value="OVOCHYMASE-RELATED"/>
    <property type="match status" value="1"/>
</dbReference>
<dbReference type="InterPro" id="IPR020067">
    <property type="entry name" value="Frizzled_dom"/>
</dbReference>
<evidence type="ECO:0000256" key="5">
    <source>
        <dbReference type="PROSITE-ProRule" id="PRU00090"/>
    </source>
</evidence>
<feature type="disulfide bond" evidence="6">
    <location>
        <begin position="292"/>
        <end position="304"/>
    </location>
</feature>
<dbReference type="FunFam" id="2.60.120.290:FF:000005">
    <property type="entry name" value="Procollagen C-endopeptidase enhancer 1"/>
    <property type="match status" value="1"/>
</dbReference>
<protein>
    <submittedName>
        <fullName evidence="11">Membrane frizzled-related protein</fullName>
    </submittedName>
</protein>
<evidence type="ECO:0000256" key="1">
    <source>
        <dbReference type="ARBA" id="ARBA00004401"/>
    </source>
</evidence>
<dbReference type="PROSITE" id="PS01209">
    <property type="entry name" value="LDLRA_1"/>
    <property type="match status" value="2"/>
</dbReference>
<dbReference type="PROSITE" id="PS50038">
    <property type="entry name" value="FZ"/>
    <property type="match status" value="1"/>
</dbReference>
<evidence type="ECO:0000256" key="3">
    <source>
        <dbReference type="ARBA" id="ARBA00022737"/>
    </source>
</evidence>
<feature type="region of interest" description="Disordered" evidence="7">
    <location>
        <begin position="133"/>
        <end position="166"/>
    </location>
</feature>
<proteinExistence type="inferred from homology"/>
<dbReference type="Pfam" id="PF00431">
    <property type="entry name" value="CUB"/>
    <property type="match status" value="2"/>
</dbReference>
<dbReference type="InterPro" id="IPR002172">
    <property type="entry name" value="LDrepeatLR_classA_rpt"/>
</dbReference>
<evidence type="ECO:0000256" key="2">
    <source>
        <dbReference type="ARBA" id="ARBA00009939"/>
    </source>
</evidence>
<dbReference type="AlphaFoldDB" id="A0A9Q9Y0J7"/>
<accession>A0A9Q9Y0J7</accession>
<feature type="domain" description="CUB" evidence="9">
    <location>
        <begin position="333"/>
        <end position="446"/>
    </location>
</feature>
<dbReference type="Proteomes" id="UP001155660">
    <property type="component" value="Unplaced"/>
</dbReference>
<feature type="compositionally biased region" description="Polar residues" evidence="7">
    <location>
        <begin position="141"/>
        <end position="162"/>
    </location>
</feature>
<evidence type="ECO:0000256" key="6">
    <source>
        <dbReference type="PROSITE-ProRule" id="PRU00124"/>
    </source>
</evidence>
<comment type="similarity">
    <text evidence="2">Belongs to the LDLR family.</text>
</comment>
<dbReference type="CDD" id="cd00112">
    <property type="entry name" value="LDLa"/>
    <property type="match status" value="2"/>
</dbReference>
<dbReference type="Pfam" id="PF01392">
    <property type="entry name" value="Fz"/>
    <property type="match status" value="1"/>
</dbReference>
<feature type="disulfide bond" evidence="6">
    <location>
        <begin position="472"/>
        <end position="487"/>
    </location>
</feature>
<dbReference type="Pfam" id="PF00057">
    <property type="entry name" value="Ldl_recept_a"/>
    <property type="match status" value="2"/>
</dbReference>
<keyword evidence="8" id="KW-0812">Transmembrane</keyword>
<dbReference type="CDD" id="cd07066">
    <property type="entry name" value="CRD_FZ"/>
    <property type="match status" value="1"/>
</dbReference>
<evidence type="ECO:0000313" key="11">
    <source>
        <dbReference type="RefSeq" id="XP_042611433.1"/>
    </source>
</evidence>
<dbReference type="InterPro" id="IPR023415">
    <property type="entry name" value="LDLR_class-A_CS"/>
</dbReference>
<dbReference type="FunFam" id="2.60.120.290:FF:000013">
    <property type="entry name" value="Membrane frizzled-related protein"/>
    <property type="match status" value="1"/>
</dbReference>
<dbReference type="PROSITE" id="PS01180">
    <property type="entry name" value="CUB"/>
    <property type="match status" value="2"/>
</dbReference>
<keyword evidence="8" id="KW-1133">Transmembrane helix</keyword>
<gene>
    <name evidence="11" type="primary">LOC109056691</name>
</gene>
<dbReference type="SMART" id="SM00063">
    <property type="entry name" value="FRI"/>
    <property type="match status" value="1"/>
</dbReference>
<keyword evidence="4 6" id="KW-1015">Disulfide bond</keyword>
<evidence type="ECO:0000259" key="10">
    <source>
        <dbReference type="PROSITE" id="PS50038"/>
    </source>
</evidence>
<organism evidence="11">
    <name type="scientific">Cyprinus carpio</name>
    <name type="common">Common carp</name>
    <dbReference type="NCBI Taxonomy" id="7962"/>
    <lineage>
        <taxon>Eukaryota</taxon>
        <taxon>Metazoa</taxon>
        <taxon>Chordata</taxon>
        <taxon>Craniata</taxon>
        <taxon>Vertebrata</taxon>
        <taxon>Euteleostomi</taxon>
        <taxon>Actinopterygii</taxon>
        <taxon>Neopterygii</taxon>
        <taxon>Teleostei</taxon>
        <taxon>Ostariophysi</taxon>
        <taxon>Cypriniformes</taxon>
        <taxon>Cyprinidae</taxon>
        <taxon>Cyprininae</taxon>
        <taxon>Cyprinus</taxon>
    </lineage>
</organism>
<feature type="domain" description="CUB" evidence="9">
    <location>
        <begin position="174"/>
        <end position="285"/>
    </location>
</feature>
<name>A0A9Q9Y0J7_CYPCA</name>
<dbReference type="PANTHER" id="PTHR24251:SF30">
    <property type="entry name" value="MEMBRANE FRIZZLED-RELATED PROTEIN"/>
    <property type="match status" value="1"/>
</dbReference>